<feature type="region of interest" description="Disordered" evidence="2">
    <location>
        <begin position="599"/>
        <end position="623"/>
    </location>
</feature>
<protein>
    <submittedName>
        <fullName evidence="5">Type II secretion system protein D</fullName>
    </submittedName>
</protein>
<sequence length="623" mass="65777">MKKLACSLLPVASLILAGCATRALPPSPTHISEPPRPAGAIPEPVRQSAMLPPPKATAKVETYSVTVHKVPVQSLLFALARDAGLNVDVHPGVEGSVTLNALDQTLPQLLARIQRQVDMRYEINGTTLTVLPDTPEWRNYKVDYVNIARSTNSSVNIATQISTTGGGSSASNPVGAASGTGQNGGSSGGSFGGNSATNNPSNNSTTVVNNRSDNNFWYSLEKNIRDMLRPTTINDKLVDPLTAPQPGQNSQTGQTGQATGAQGANSQQQASPSPFDGGAFGGNRNTTTNSVVVNAEGGLIAVRATSRQHEKIREFLEIVLGAAKRQVLIEATVLEVKLSNNYQQGINWSTISGGNVQFSQRAIGQTGLPSGVNPGTSPGAFLLTYSAAGKLGNLTTAIQLLESFGKVKVLSSPKISVMNNQTALLKVVDNNVFFSIKVTPAVLGTNGTPISQAVYESKLETVPVGFVMSVTPQISDNDEVTINVRPTITRIVGYVNDPNPALADAKVTSRVPVIQARELESLMKVPSGQIAVMGGLMQDSVDNLKDGIPLLSSVPVIGDLFSFRNETSTKTELVIFMRPVVIKDASVNGDYRNYRDLLPGEPDTEPYPVPSTYPVPTAKANGS</sequence>
<dbReference type="GO" id="GO:0015627">
    <property type="term" value="C:type II protein secretion system complex"/>
    <property type="evidence" value="ECO:0007669"/>
    <property type="project" value="TreeGrafter"/>
</dbReference>
<evidence type="ECO:0000313" key="5">
    <source>
        <dbReference type="EMBL" id="OFA09178.1"/>
    </source>
</evidence>
<dbReference type="EMBL" id="LROM01000013">
    <property type="protein sequence ID" value="OFA09178.1"/>
    <property type="molecule type" value="Genomic_DNA"/>
</dbReference>
<keyword evidence="3" id="KW-0732">Signal</keyword>
<feature type="compositionally biased region" description="Low complexity" evidence="2">
    <location>
        <begin position="193"/>
        <end position="208"/>
    </location>
</feature>
<evidence type="ECO:0000256" key="2">
    <source>
        <dbReference type="SAM" id="MobiDB-lite"/>
    </source>
</evidence>
<organism evidence="5 6">
    <name type="scientific">Duganella phyllosphaerae</name>
    <dbReference type="NCBI Taxonomy" id="762836"/>
    <lineage>
        <taxon>Bacteria</taxon>
        <taxon>Pseudomonadati</taxon>
        <taxon>Pseudomonadota</taxon>
        <taxon>Betaproteobacteria</taxon>
        <taxon>Burkholderiales</taxon>
        <taxon>Oxalobacteraceae</taxon>
        <taxon>Telluria group</taxon>
        <taxon>Duganella</taxon>
    </lineage>
</organism>
<gene>
    <name evidence="5" type="primary">outD_2</name>
    <name evidence="5" type="ORF">DUPY_01290</name>
</gene>
<evidence type="ECO:0000313" key="6">
    <source>
        <dbReference type="Proteomes" id="UP000175989"/>
    </source>
</evidence>
<accession>A0A1E7X843</accession>
<dbReference type="PRINTS" id="PR00811">
    <property type="entry name" value="BCTERIALGSPD"/>
</dbReference>
<name>A0A1E7X843_9BURK</name>
<feature type="region of interest" description="Disordered" evidence="2">
    <location>
        <begin position="163"/>
        <end position="208"/>
    </location>
</feature>
<feature type="region of interest" description="Disordered" evidence="2">
    <location>
        <begin position="237"/>
        <end position="284"/>
    </location>
</feature>
<dbReference type="InterPro" id="IPR004846">
    <property type="entry name" value="T2SS/T3SS_dom"/>
</dbReference>
<dbReference type="PROSITE" id="PS51257">
    <property type="entry name" value="PROKAR_LIPOPROTEIN"/>
    <property type="match status" value="1"/>
</dbReference>
<dbReference type="InterPro" id="IPR050810">
    <property type="entry name" value="Bact_Secretion_Sys_Channel"/>
</dbReference>
<evidence type="ECO:0000259" key="4">
    <source>
        <dbReference type="Pfam" id="PF00263"/>
    </source>
</evidence>
<proteinExistence type="inferred from homology"/>
<dbReference type="GO" id="GO:0009306">
    <property type="term" value="P:protein secretion"/>
    <property type="evidence" value="ECO:0007669"/>
    <property type="project" value="InterPro"/>
</dbReference>
<feature type="chain" id="PRO_5009208502" evidence="3">
    <location>
        <begin position="23"/>
        <end position="623"/>
    </location>
</feature>
<feature type="region of interest" description="Disordered" evidence="2">
    <location>
        <begin position="27"/>
        <end position="47"/>
    </location>
</feature>
<dbReference type="InterPro" id="IPR001775">
    <property type="entry name" value="GspD/PilQ"/>
</dbReference>
<evidence type="ECO:0000256" key="1">
    <source>
        <dbReference type="RuleBase" id="RU004003"/>
    </source>
</evidence>
<dbReference type="AlphaFoldDB" id="A0A1E7X843"/>
<dbReference type="Proteomes" id="UP000175989">
    <property type="component" value="Unassembled WGS sequence"/>
</dbReference>
<keyword evidence="6" id="KW-1185">Reference proteome</keyword>
<reference evidence="6" key="1">
    <citation type="journal article" date="2016" name="Front. Microbiol.">
        <title>Molecular Keys to the Janthinobacterium and Duganella spp. Interaction with the Plant Pathogen Fusarium graminearum.</title>
        <authorList>
            <person name="Haack F.S."/>
            <person name="Poehlein A."/>
            <person name="Kroger C."/>
            <person name="Voigt C.A."/>
            <person name="Piepenbring M."/>
            <person name="Bode H.B."/>
            <person name="Daniel R."/>
            <person name="Schafer W."/>
            <person name="Streit W.R."/>
        </authorList>
    </citation>
    <scope>NUCLEOTIDE SEQUENCE [LARGE SCALE GENOMIC DNA]</scope>
    <source>
        <strain evidence="6">T54</strain>
    </source>
</reference>
<dbReference type="Pfam" id="PF00263">
    <property type="entry name" value="Secretin"/>
    <property type="match status" value="1"/>
</dbReference>
<feature type="compositionally biased region" description="Gly residues" evidence="2">
    <location>
        <begin position="181"/>
        <end position="192"/>
    </location>
</feature>
<comment type="caution">
    <text evidence="5">The sequence shown here is derived from an EMBL/GenBank/DDBJ whole genome shotgun (WGS) entry which is preliminary data.</text>
</comment>
<feature type="signal peptide" evidence="3">
    <location>
        <begin position="1"/>
        <end position="22"/>
    </location>
</feature>
<dbReference type="Gene3D" id="3.55.50.30">
    <property type="match status" value="1"/>
</dbReference>
<evidence type="ECO:0000256" key="3">
    <source>
        <dbReference type="SAM" id="SignalP"/>
    </source>
</evidence>
<dbReference type="OrthoDB" id="9779724at2"/>
<feature type="domain" description="Type II/III secretion system secretin-like" evidence="4">
    <location>
        <begin position="401"/>
        <end position="583"/>
    </location>
</feature>
<feature type="compositionally biased region" description="Low complexity" evidence="2">
    <location>
        <begin position="244"/>
        <end position="274"/>
    </location>
</feature>
<dbReference type="PANTHER" id="PTHR30332:SF17">
    <property type="entry name" value="TYPE IV PILIATION SYSTEM PROTEIN DR_0774-RELATED"/>
    <property type="match status" value="1"/>
</dbReference>
<dbReference type="PANTHER" id="PTHR30332">
    <property type="entry name" value="PROBABLE GENERAL SECRETION PATHWAY PROTEIN D"/>
    <property type="match status" value="1"/>
</dbReference>
<dbReference type="PATRIC" id="fig|762836.4.peg.136"/>
<comment type="similarity">
    <text evidence="1">Belongs to the bacterial secretin family.</text>
</comment>
<dbReference type="RefSeq" id="WP_070245805.1">
    <property type="nucleotide sequence ID" value="NZ_LROM01000013.1"/>
</dbReference>